<evidence type="ECO:0000313" key="2">
    <source>
        <dbReference type="EMBL" id="AAZ91622.1"/>
    </source>
</evidence>
<sequence>LSTKISRKMASKNSTHRYWPQFHQRCSSSSLLVGRYPTGIWDSLQSSKSRSSGVYESSIKENHRAGKRQAEHLKTAVLMAVFIHNFKRRGGYG</sequence>
<feature type="non-terminal residue" evidence="2">
    <location>
        <position position="1"/>
    </location>
</feature>
<evidence type="ECO:0000256" key="1">
    <source>
        <dbReference type="SAM" id="MobiDB-lite"/>
    </source>
</evidence>
<name>Q3S7N4_HV1</name>
<feature type="compositionally biased region" description="Basic and acidic residues" evidence="1">
    <location>
        <begin position="58"/>
        <end position="68"/>
    </location>
</feature>
<reference evidence="2" key="1">
    <citation type="submission" date="2005-08" db="EMBL/GenBank/DDBJ databases">
        <title>Genomic Diversity of HIV-1 subtypes in Northern Kenya.</title>
        <authorList>
            <person name="Khamadi S.A."/>
            <person name="Ochieng W."/>
            <person name="Lihana R.W."/>
            <person name="Kiptoo M.K."/>
            <person name="Kinyua J.G."/>
            <person name="Lagat N."/>
            <person name="Muriuki J."/>
            <person name="Mwangi J."/>
            <person name="Pelle R."/>
            <person name="Muigai A."/>
            <person name="Carter J."/>
            <person name="Yamada R."/>
            <person name="Mpoke S."/>
        </authorList>
    </citation>
    <scope>NUCLEOTIDE SEQUENCE</scope>
    <source>
        <strain evidence="2">TLHC018</strain>
    </source>
</reference>
<organismHost>
    <name type="scientific">Homo sapiens</name>
    <name type="common">Human</name>
    <dbReference type="NCBI Taxonomy" id="9606"/>
</organismHost>
<dbReference type="EMBL" id="DQ155096">
    <property type="protein sequence ID" value="AAZ91622.1"/>
    <property type="molecule type" value="Genomic_DNA"/>
</dbReference>
<feature type="region of interest" description="Disordered" evidence="1">
    <location>
        <begin position="45"/>
        <end position="68"/>
    </location>
</feature>
<organism evidence="2">
    <name type="scientific">Human immunodeficiency virus type 1</name>
    <name type="common">HIV-1</name>
    <dbReference type="NCBI Taxonomy" id="11676"/>
    <lineage>
        <taxon>Viruses</taxon>
        <taxon>Riboviria</taxon>
        <taxon>Pararnavirae</taxon>
        <taxon>Artverviricota</taxon>
        <taxon>Revtraviricetes</taxon>
        <taxon>Ortervirales</taxon>
        <taxon>Retroviridae</taxon>
        <taxon>Orthoretrovirinae</taxon>
        <taxon>Lentivirus</taxon>
        <taxon>Lentivirus humimdef1</taxon>
    </lineage>
</organism>
<gene>
    <name evidence="2" type="primary">pol</name>
</gene>
<feature type="non-terminal residue" evidence="2">
    <location>
        <position position="93"/>
    </location>
</feature>
<feature type="compositionally biased region" description="Polar residues" evidence="1">
    <location>
        <begin position="45"/>
        <end position="55"/>
    </location>
</feature>
<dbReference type="SUPFAM" id="SSF53098">
    <property type="entry name" value="Ribonuclease H-like"/>
    <property type="match status" value="1"/>
</dbReference>
<proteinExistence type="predicted"/>
<dbReference type="InterPro" id="IPR012337">
    <property type="entry name" value="RNaseH-like_sf"/>
</dbReference>
<protein>
    <submittedName>
        <fullName evidence="2">Pol protein</fullName>
    </submittedName>
</protein>
<accession>Q3S7N4</accession>